<feature type="domain" description="Solute-binding protein family 5" evidence="5">
    <location>
        <begin position="66"/>
        <end position="419"/>
    </location>
</feature>
<evidence type="ECO:0000256" key="2">
    <source>
        <dbReference type="ARBA" id="ARBA00005695"/>
    </source>
</evidence>
<dbReference type="SUPFAM" id="SSF53850">
    <property type="entry name" value="Periplasmic binding protein-like II"/>
    <property type="match status" value="1"/>
</dbReference>
<keyword evidence="3 4" id="KW-0732">Signal</keyword>
<dbReference type="PANTHER" id="PTHR30290:SF38">
    <property type="entry name" value="D,D-DIPEPTIDE-BINDING PERIPLASMIC PROTEIN DDPA-RELATED"/>
    <property type="match status" value="1"/>
</dbReference>
<proteinExistence type="inferred from homology"/>
<dbReference type="GO" id="GO:1904680">
    <property type="term" value="F:peptide transmembrane transporter activity"/>
    <property type="evidence" value="ECO:0007669"/>
    <property type="project" value="TreeGrafter"/>
</dbReference>
<evidence type="ECO:0000256" key="3">
    <source>
        <dbReference type="ARBA" id="ARBA00022729"/>
    </source>
</evidence>
<dbReference type="EMBL" id="FPKU01000002">
    <property type="protein sequence ID" value="SFZ85534.1"/>
    <property type="molecule type" value="Genomic_DNA"/>
</dbReference>
<dbReference type="AlphaFoldDB" id="A0A1K2HZH5"/>
<dbReference type="Pfam" id="PF00496">
    <property type="entry name" value="SBP_bac_5"/>
    <property type="match status" value="1"/>
</dbReference>
<feature type="signal peptide" evidence="4">
    <location>
        <begin position="1"/>
        <end position="22"/>
    </location>
</feature>
<dbReference type="InterPro" id="IPR000914">
    <property type="entry name" value="SBP_5_dom"/>
</dbReference>
<evidence type="ECO:0000256" key="4">
    <source>
        <dbReference type="SAM" id="SignalP"/>
    </source>
</evidence>
<dbReference type="Proteomes" id="UP000183447">
    <property type="component" value="Unassembled WGS sequence"/>
</dbReference>
<reference evidence="6 7" key="1">
    <citation type="submission" date="2016-11" db="EMBL/GenBank/DDBJ databases">
        <authorList>
            <person name="Jaros S."/>
            <person name="Januszkiewicz K."/>
            <person name="Wedrychowicz H."/>
        </authorList>
    </citation>
    <scope>NUCLEOTIDE SEQUENCE [LARGE SCALE GENOMIC DNA]</scope>
    <source>
        <strain evidence="6 7">ATCC 23634</strain>
    </source>
</reference>
<dbReference type="GO" id="GO:0043190">
    <property type="term" value="C:ATP-binding cassette (ABC) transporter complex"/>
    <property type="evidence" value="ECO:0007669"/>
    <property type="project" value="InterPro"/>
</dbReference>
<protein>
    <submittedName>
        <fullName evidence="6">Peptide/nickel transport system substrate-binding protein</fullName>
    </submittedName>
</protein>
<organism evidence="6 7">
    <name type="scientific">Devosia enhydra</name>
    <dbReference type="NCBI Taxonomy" id="665118"/>
    <lineage>
        <taxon>Bacteria</taxon>
        <taxon>Pseudomonadati</taxon>
        <taxon>Pseudomonadota</taxon>
        <taxon>Alphaproteobacteria</taxon>
        <taxon>Hyphomicrobiales</taxon>
        <taxon>Devosiaceae</taxon>
        <taxon>Devosia</taxon>
    </lineage>
</organism>
<dbReference type="InterPro" id="IPR039424">
    <property type="entry name" value="SBP_5"/>
</dbReference>
<dbReference type="RefSeq" id="WP_244545330.1">
    <property type="nucleotide sequence ID" value="NZ_FPKU01000002.1"/>
</dbReference>
<dbReference type="InterPro" id="IPR030678">
    <property type="entry name" value="Peptide/Ni-bd"/>
</dbReference>
<comment type="subcellular location">
    <subcellularLocation>
        <location evidence="1">Periplasm</location>
    </subcellularLocation>
</comment>
<dbReference type="GO" id="GO:0030288">
    <property type="term" value="C:outer membrane-bounded periplasmic space"/>
    <property type="evidence" value="ECO:0007669"/>
    <property type="project" value="UniProtKB-ARBA"/>
</dbReference>
<name>A0A1K2HZH5_9HYPH</name>
<dbReference type="Gene3D" id="3.40.190.10">
    <property type="entry name" value="Periplasmic binding protein-like II"/>
    <property type="match status" value="1"/>
</dbReference>
<evidence type="ECO:0000313" key="6">
    <source>
        <dbReference type="EMBL" id="SFZ85534.1"/>
    </source>
</evidence>
<dbReference type="STRING" id="665118.SAMN02983003_2699"/>
<dbReference type="GO" id="GO:0015833">
    <property type="term" value="P:peptide transport"/>
    <property type="evidence" value="ECO:0007669"/>
    <property type="project" value="TreeGrafter"/>
</dbReference>
<dbReference type="PIRSF" id="PIRSF002741">
    <property type="entry name" value="MppA"/>
    <property type="match status" value="1"/>
</dbReference>
<evidence type="ECO:0000256" key="1">
    <source>
        <dbReference type="ARBA" id="ARBA00004418"/>
    </source>
</evidence>
<evidence type="ECO:0000259" key="5">
    <source>
        <dbReference type="Pfam" id="PF00496"/>
    </source>
</evidence>
<comment type="similarity">
    <text evidence="2">Belongs to the bacterial solute-binding protein 5 family.</text>
</comment>
<keyword evidence="7" id="KW-1185">Reference proteome</keyword>
<dbReference type="Gene3D" id="3.90.76.10">
    <property type="entry name" value="Dipeptide-binding Protein, Domain 1"/>
    <property type="match status" value="1"/>
</dbReference>
<accession>A0A1K2HZH5</accession>
<dbReference type="Gene3D" id="3.10.105.10">
    <property type="entry name" value="Dipeptide-binding Protein, Domain 3"/>
    <property type="match status" value="1"/>
</dbReference>
<feature type="chain" id="PRO_5009678541" evidence="4">
    <location>
        <begin position="23"/>
        <end position="499"/>
    </location>
</feature>
<dbReference type="PANTHER" id="PTHR30290">
    <property type="entry name" value="PERIPLASMIC BINDING COMPONENT OF ABC TRANSPORTER"/>
    <property type="match status" value="1"/>
</dbReference>
<sequence length="499" mass="54319">MMKKLVLSAVLAGLMGATAVSAADLTVAMQDDPDILDPHRANTFVGRLVFASLCDTLFEIDTSLAIVPRIVSEWTWSEGDTVLTMTLRDDAVFHDGTPITAEAVKANLERAMTLPESNRKAELASVSGIEVLGEHEIALTLEAPDAAFLANLTDRAGMLISPAAFDTPPAGGVVCSGPYKFAERVQNDRIVLEKFADHWDADNYHFDTVTFRPIPDATVRLANLQSGDVQIIERPAPNDMATIEGDSNLVFDLVTGLGFYGVNFNMGNGERSQSPINQDPRLRKALELTIDRNVINDVLGAGTYPPAYQPFSSASWAYNPEFDGGGRDIEQAKALMAEAGHETVEFEILYANNSAMQSLFELVQAMASEAGFQIALRPMEFAAYVAEREAGNFEVSQFGASGRIDPDGNFHRYLACGSAGNVGNYCNDELTALLDKARTINDQAERKALYDEAQTIAAEDLPALYFYYTPRTWAYRANIEGFTSYADGVLRLAGVKMAD</sequence>
<dbReference type="CDD" id="cd08511">
    <property type="entry name" value="PBP2_NikA_DppA_OppA_like_5"/>
    <property type="match status" value="1"/>
</dbReference>
<evidence type="ECO:0000313" key="7">
    <source>
        <dbReference type="Proteomes" id="UP000183447"/>
    </source>
</evidence>
<gene>
    <name evidence="6" type="ORF">SAMN02983003_2699</name>
</gene>